<dbReference type="InterPro" id="IPR050713">
    <property type="entry name" value="RTP_Phos/Ushers"/>
</dbReference>
<dbReference type="PROSITE" id="PS50056">
    <property type="entry name" value="TYR_PHOSPHATASE_2"/>
    <property type="match status" value="2"/>
</dbReference>
<dbReference type="GO" id="GO:0004725">
    <property type="term" value="F:protein tyrosine phosphatase activity"/>
    <property type="evidence" value="ECO:0007669"/>
    <property type="project" value="UniProtKB-EC"/>
</dbReference>
<dbReference type="SMART" id="SM00408">
    <property type="entry name" value="IGc2"/>
    <property type="match status" value="3"/>
</dbReference>
<dbReference type="SMART" id="SM00404">
    <property type="entry name" value="PTPc_motif"/>
    <property type="match status" value="2"/>
</dbReference>
<evidence type="ECO:0000256" key="2">
    <source>
        <dbReference type="ARBA" id="ARBA00010504"/>
    </source>
</evidence>
<dbReference type="FunFam" id="2.60.40.10:FF:000036">
    <property type="entry name" value="receptor-type tyrosine-protein phosphatase delta isoform X1"/>
    <property type="match status" value="1"/>
</dbReference>
<evidence type="ECO:0000259" key="18">
    <source>
        <dbReference type="PROSITE" id="PS50055"/>
    </source>
</evidence>
<dbReference type="PRINTS" id="PR00700">
    <property type="entry name" value="PRTYPHPHTASE"/>
</dbReference>
<evidence type="ECO:0000313" key="23">
    <source>
        <dbReference type="WBParaSite" id="PgR014X_g005_t04"/>
    </source>
</evidence>
<feature type="domain" description="Tyrosine specific protein phosphatases" evidence="19">
    <location>
        <begin position="2082"/>
        <end position="2158"/>
    </location>
</feature>
<dbReference type="PANTHER" id="PTHR46957:SF3">
    <property type="entry name" value="CYTOKINE RECEPTOR"/>
    <property type="match status" value="1"/>
</dbReference>
<dbReference type="Pfam" id="PF00041">
    <property type="entry name" value="fn3"/>
    <property type="match status" value="8"/>
</dbReference>
<evidence type="ECO:0000256" key="17">
    <source>
        <dbReference type="SAM" id="Phobius"/>
    </source>
</evidence>
<dbReference type="Pfam" id="PF07679">
    <property type="entry name" value="I-set"/>
    <property type="match status" value="2"/>
</dbReference>
<keyword evidence="8" id="KW-0904">Protein phosphatase</keyword>
<comment type="subcellular location">
    <subcellularLocation>
        <location evidence="1">Membrane</location>
        <topology evidence="1">Single-pass membrane protein</topology>
    </subcellularLocation>
</comment>
<dbReference type="InterPro" id="IPR000387">
    <property type="entry name" value="Tyr_Pase_dom"/>
</dbReference>
<feature type="domain" description="Fibronectin type-III" evidence="21">
    <location>
        <begin position="864"/>
        <end position="961"/>
    </location>
</feature>
<evidence type="ECO:0000256" key="14">
    <source>
        <dbReference type="ARBA" id="ARBA00023319"/>
    </source>
</evidence>
<accession>A0A915AS38</accession>
<feature type="domain" description="Fibronectin type-III" evidence="21">
    <location>
        <begin position="760"/>
        <end position="861"/>
    </location>
</feature>
<dbReference type="InterPro" id="IPR007110">
    <property type="entry name" value="Ig-like_dom"/>
</dbReference>
<dbReference type="InterPro" id="IPR003599">
    <property type="entry name" value="Ig_sub"/>
</dbReference>
<dbReference type="WBParaSite" id="PgR014X_g005_t04">
    <property type="protein sequence ID" value="PgR014X_g005_t04"/>
    <property type="gene ID" value="PgR014X_g005"/>
</dbReference>
<evidence type="ECO:0000256" key="9">
    <source>
        <dbReference type="ARBA" id="ARBA00022989"/>
    </source>
</evidence>
<dbReference type="SUPFAM" id="SSF52799">
    <property type="entry name" value="(Phosphotyrosine protein) phosphatases II"/>
    <property type="match status" value="2"/>
</dbReference>
<evidence type="ECO:0000259" key="21">
    <source>
        <dbReference type="PROSITE" id="PS50853"/>
    </source>
</evidence>
<dbReference type="InterPro" id="IPR016130">
    <property type="entry name" value="Tyr_Pase_AS"/>
</dbReference>
<dbReference type="FunFam" id="2.60.40.10:FF:000010">
    <property type="entry name" value="receptor-type tyrosine-protein phosphatase delta isoform X1"/>
    <property type="match status" value="1"/>
</dbReference>
<organism evidence="22 23">
    <name type="scientific">Parascaris univalens</name>
    <name type="common">Nematode worm</name>
    <dbReference type="NCBI Taxonomy" id="6257"/>
    <lineage>
        <taxon>Eukaryota</taxon>
        <taxon>Metazoa</taxon>
        <taxon>Ecdysozoa</taxon>
        <taxon>Nematoda</taxon>
        <taxon>Chromadorea</taxon>
        <taxon>Rhabditida</taxon>
        <taxon>Spirurina</taxon>
        <taxon>Ascaridomorpha</taxon>
        <taxon>Ascaridoidea</taxon>
        <taxon>Ascarididae</taxon>
        <taxon>Parascaris</taxon>
    </lineage>
</organism>
<comment type="similarity">
    <text evidence="2">Belongs to the protein-tyrosine phosphatase family. Receptor class 2A subfamily.</text>
</comment>
<protein>
    <recommendedName>
        <fullName evidence="3">protein-tyrosine-phosphatase</fullName>
        <ecNumber evidence="3">3.1.3.48</ecNumber>
    </recommendedName>
</protein>
<reference evidence="23" key="1">
    <citation type="submission" date="2022-11" db="UniProtKB">
        <authorList>
            <consortium name="WormBaseParasite"/>
        </authorList>
    </citation>
    <scope>IDENTIFICATION</scope>
</reference>
<evidence type="ECO:0000256" key="13">
    <source>
        <dbReference type="ARBA" id="ARBA00023180"/>
    </source>
</evidence>
<dbReference type="InterPro" id="IPR013098">
    <property type="entry name" value="Ig_I-set"/>
</dbReference>
<feature type="domain" description="Tyrosine-protein phosphatase" evidence="18">
    <location>
        <begin position="1908"/>
        <end position="2167"/>
    </location>
</feature>
<dbReference type="Pfam" id="PF13927">
    <property type="entry name" value="Ig_3"/>
    <property type="match status" value="1"/>
</dbReference>
<evidence type="ECO:0000256" key="3">
    <source>
        <dbReference type="ARBA" id="ARBA00013064"/>
    </source>
</evidence>
<feature type="domain" description="Ig-like" evidence="20">
    <location>
        <begin position="252"/>
        <end position="336"/>
    </location>
</feature>
<evidence type="ECO:0000259" key="20">
    <source>
        <dbReference type="PROSITE" id="PS50835"/>
    </source>
</evidence>
<evidence type="ECO:0000256" key="15">
    <source>
        <dbReference type="ARBA" id="ARBA00051722"/>
    </source>
</evidence>
<dbReference type="InterPro" id="IPR003598">
    <property type="entry name" value="Ig_sub2"/>
</dbReference>
<dbReference type="FunFam" id="2.60.40.10:FF:000032">
    <property type="entry name" value="palladin isoform X1"/>
    <property type="match status" value="1"/>
</dbReference>
<dbReference type="GO" id="GO:0016020">
    <property type="term" value="C:membrane"/>
    <property type="evidence" value="ECO:0007669"/>
    <property type="project" value="UniProtKB-SubCell"/>
</dbReference>
<evidence type="ECO:0000256" key="6">
    <source>
        <dbReference type="ARBA" id="ARBA00022737"/>
    </source>
</evidence>
<keyword evidence="10 17" id="KW-0472">Membrane</keyword>
<keyword evidence="13" id="KW-0325">Glycoprotein</keyword>
<dbReference type="CDD" id="cd14553">
    <property type="entry name" value="R-PTPc-LAR-1"/>
    <property type="match status" value="1"/>
</dbReference>
<evidence type="ECO:0000256" key="1">
    <source>
        <dbReference type="ARBA" id="ARBA00004167"/>
    </source>
</evidence>
<dbReference type="InterPro" id="IPR029021">
    <property type="entry name" value="Prot-tyrosine_phosphatase-like"/>
</dbReference>
<feature type="domain" description="Ig-like" evidence="20">
    <location>
        <begin position="153"/>
        <end position="244"/>
    </location>
</feature>
<dbReference type="InterPro" id="IPR003961">
    <property type="entry name" value="FN3_dom"/>
</dbReference>
<evidence type="ECO:0000256" key="4">
    <source>
        <dbReference type="ARBA" id="ARBA00022692"/>
    </source>
</evidence>
<dbReference type="FunFam" id="3.90.190.10:FF:000002">
    <property type="entry name" value="receptor-type tyrosine-protein phosphatase delta isoform X2"/>
    <property type="match status" value="1"/>
</dbReference>
<feature type="domain" description="Tyrosine specific protein phosphatases" evidence="19">
    <location>
        <begin position="1796"/>
        <end position="1867"/>
    </location>
</feature>
<evidence type="ECO:0000313" key="22">
    <source>
        <dbReference type="Proteomes" id="UP000887569"/>
    </source>
</evidence>
<evidence type="ECO:0000256" key="5">
    <source>
        <dbReference type="ARBA" id="ARBA00022729"/>
    </source>
</evidence>
<keyword evidence="7" id="KW-0378">Hydrolase</keyword>
<feature type="domain" description="Fibronectin type-III" evidence="21">
    <location>
        <begin position="343"/>
        <end position="437"/>
    </location>
</feature>
<dbReference type="PROSITE" id="PS50853">
    <property type="entry name" value="FN3"/>
    <property type="match status" value="8"/>
</dbReference>
<evidence type="ECO:0000256" key="10">
    <source>
        <dbReference type="ARBA" id="ARBA00023136"/>
    </source>
</evidence>
<dbReference type="InterPro" id="IPR013783">
    <property type="entry name" value="Ig-like_fold"/>
</dbReference>
<keyword evidence="6" id="KW-0677">Repeat</keyword>
<dbReference type="InterPro" id="IPR036179">
    <property type="entry name" value="Ig-like_dom_sf"/>
</dbReference>
<feature type="region of interest" description="Disordered" evidence="16">
    <location>
        <begin position="740"/>
        <end position="759"/>
    </location>
</feature>
<keyword evidence="9 17" id="KW-1133">Transmembrane helix</keyword>
<feature type="transmembrane region" description="Helical" evidence="17">
    <location>
        <begin position="1472"/>
        <end position="1496"/>
    </location>
</feature>
<dbReference type="SMART" id="SM00060">
    <property type="entry name" value="FN3"/>
    <property type="match status" value="9"/>
</dbReference>
<feature type="region of interest" description="Disordered" evidence="16">
    <location>
        <begin position="1320"/>
        <end position="1356"/>
    </location>
</feature>
<feature type="region of interest" description="Disordered" evidence="16">
    <location>
        <begin position="680"/>
        <end position="703"/>
    </location>
</feature>
<dbReference type="SMART" id="SM00409">
    <property type="entry name" value="IG"/>
    <property type="match status" value="3"/>
</dbReference>
<keyword evidence="4 17" id="KW-0812">Transmembrane</keyword>
<evidence type="ECO:0000256" key="12">
    <source>
        <dbReference type="ARBA" id="ARBA00023170"/>
    </source>
</evidence>
<feature type="compositionally biased region" description="Basic residues" evidence="16">
    <location>
        <begin position="1344"/>
        <end position="1356"/>
    </location>
</feature>
<dbReference type="PROSITE" id="PS50055">
    <property type="entry name" value="TYR_PHOSPHATASE_PTP"/>
    <property type="match status" value="2"/>
</dbReference>
<dbReference type="InterPro" id="IPR003595">
    <property type="entry name" value="Tyr_Pase_cat"/>
</dbReference>
<keyword evidence="14" id="KW-0393">Immunoglobulin domain</keyword>
<dbReference type="FunFam" id="3.90.190.10:FF:000001">
    <property type="entry name" value="Receptor-type tyrosine-protein phosphatase F isoform A"/>
    <property type="match status" value="1"/>
</dbReference>
<feature type="domain" description="Fibronectin type-III" evidence="21">
    <location>
        <begin position="542"/>
        <end position="632"/>
    </location>
</feature>
<dbReference type="PRINTS" id="PR00014">
    <property type="entry name" value="FNTYPEIII"/>
</dbReference>
<keyword evidence="12" id="KW-0675">Receptor</keyword>
<keyword evidence="22" id="KW-1185">Reference proteome</keyword>
<evidence type="ECO:0000256" key="16">
    <source>
        <dbReference type="SAM" id="MobiDB-lite"/>
    </source>
</evidence>
<dbReference type="PANTHER" id="PTHR46957">
    <property type="entry name" value="CYTOKINE RECEPTOR"/>
    <property type="match status" value="1"/>
</dbReference>
<dbReference type="PROSITE" id="PS50835">
    <property type="entry name" value="IG_LIKE"/>
    <property type="match status" value="3"/>
</dbReference>
<dbReference type="InterPro" id="IPR000242">
    <property type="entry name" value="PTP_cat"/>
</dbReference>
<feature type="domain" description="Fibronectin type-III" evidence="21">
    <location>
        <begin position="1059"/>
        <end position="1157"/>
    </location>
</feature>
<feature type="domain" description="Tyrosine-protein phosphatase" evidence="18">
    <location>
        <begin position="1621"/>
        <end position="1876"/>
    </location>
</feature>
<dbReference type="InterPro" id="IPR036116">
    <property type="entry name" value="FN3_sf"/>
</dbReference>
<evidence type="ECO:0000259" key="19">
    <source>
        <dbReference type="PROSITE" id="PS50056"/>
    </source>
</evidence>
<feature type="domain" description="Ig-like" evidence="20">
    <location>
        <begin position="51"/>
        <end position="141"/>
    </location>
</feature>
<dbReference type="Pfam" id="PF00102">
    <property type="entry name" value="Y_phosphatase"/>
    <property type="match status" value="2"/>
</dbReference>
<dbReference type="EC" id="3.1.3.48" evidence="3"/>
<name>A0A915AS38_PARUN</name>
<feature type="domain" description="Fibronectin type-III" evidence="21">
    <location>
        <begin position="962"/>
        <end position="1054"/>
    </location>
</feature>
<sequence>MKRRKSSEWRRFSPCRYFRSVILVLSFCAHAYASNDDWIYQSYIQTLSYGAKLIVRPESSTVPVDTRVSFFCRADGNPMPPVVWRRNGQAISDPRYVTKSLSNGLSTLRIEPVRLSDGNSTISCSADNGVGSPVVADARLTVLPTESLPPGFPVIEAHPVLKSVEQGRTAHVSCRVRGDPRPKVLWIRDLMPIDVRSNSRYSVSTLGNPGALMIQQAREEDQGKYECVARNPAGVIHSKAAHLYVKVRRVPPYFSYKLERLYKVGPGGAINLTCVAVGYPMPRVFWKKSDDIYLNDPQTAPIGKNVLTLTRVEQTENYTCIAVSKLGNIEATTTVEVGALPPAPRNLRIIEVAADSVTLRWDELVIESEPIKGYVVRYRQKYGESGAFKEKQVPAEVTNTVIVGLEPYQLYEISVLAVNAIGRGASTMPKEVQTGELPPSSPPQKVQARALNRNSILVRWDPPEKPNGLITGYKIYYTNLEMSTPYPLWQMQEVKADELIATLFNLETERTYYMHVQAINSKGLSPMSQLVTVITKHGIPGQPSGLTAKALDSKRVQLSWEKPLHSFNIVGYSIRFNSSTGIGKELTLTSPIEKHIIDGLEPNTVYSFKVAAHSARGLGAYCEDVIVRTHQSVPTGAPKIVDLQAASSKALLLRWQPPSREQQNGALVNYAIRWRVVTKENASEERSSEEDLTNDENQTGSHEKQWYELLRSAREVTEARIDGLDPYTIYEVSVAAGTEKGFGPSSEPMRKRTEEDVPSAPRDIEVVQVNASAVKISWERPAHANGDIIGYYVYKDKLLNGEPVNDKLQRGIIYDQHKTHTLITDLEPNTEYSFRVNAFNRHGDGEFSASKKILTGGLPPSEPITQSVTLLNDEPPLRARVDWKPPKITYKLPINKYVVWYKPQEHIEYRRLEVASTQNYVELDDLMMGRLYEINVAAENDDGLSPNATESLTTPVGVPEAEPLNVRYEIGDGQMTISWDPPAVDQRNGNITYYRAILTPLQPDEPKLDQNITNGRSVTYDVSSRKAYTFKVAAATMKGLGPYSPVLSIDPDPTALVSPPTNIRVQATSNSSAVVQWDFDGESVDGFVVKYIHEPASGQRDSERWKAMTVMDPSARHLHLAQLTTHKPYAFCVLAIRQNRQGACSDPPTTIDRLIPMHMVSNLVVAWKTSNSVMLKWEYAGPQPIGFYVNQTGRKDYFDQHLQLKGMVSPGFRQELDGRQREHLWTTLRPYMEYTFHVGVRELPPSEKEYWPREVVVRTDPAGPPFVDVPEFIESQDAGTALIRLRCASEEYGPISHYWLIVVPGNFTQDDVLNLDSTSLQKSTAQMKPRHELPRGSTMDSKSMKKARKANKQHPHKRRYLHEPRTVRGAYIAAGIPVLEMQQMQRDDRPFTLGDGQIYDGYENWPLDSVARYRLMMRAFAKEDSARSADHPFEYRAPMQEPLAKRYSDSMLSEPFSTKMAAHSRDARASNLWLVAPLVAVLIIALIVGMLVIWWLRCNKKGSSHGPNRHGSITKVALAGSSIPSETSKLLVSGDVYGRQVMNPYDQMNGNGGCAMETSMDMYPLHQSHHSANYSSVPVPMALLPSSGGVVGGHTLSHPPIPISEFAAHIEKLRMNNNALFQQEYESIETGQHFTWDNSNMEDNKPKNRYANVVAYDHSRVVLNTIDGIPNSDYINANYIDGYEKAKAYIATQGPLPETFADFWRMVWGEGSVTIVMLTKLEERNRIKCDQYWPTRGSSTYGNIQVTLLDTLELAHYTIRTMRLQHRGNTEVRDVRHLQYTAWPDHGVPDHPTPFLMFLKRVKTLNQPGAGPIISHCSAGIGRTGAFIVIDCMLERLRYENTVDIYGCVTALRSQRSYMVQTDDQYIFIHDAVLDAVLSGSTEVPASKLYTHIQALLQIQPVDQASGMELEFRHLATLKMLNSRCAVANLPVNRPKNRLMNMVPYDSTRVTLHIIPGVEGSDYINASWVDGYRQRGAYIATQGPLPHTVNDFWRMVWENESSIVVMMIKARELGREKCCEYWPAESGAQFGNLVIEPIAEYNMPQYVLREFRITDTQSGQTRTIRHFQYTEWPEQGSPKSAELFIDFIHQVHRTKTQFGVEGPITVHCSTGAGRTGVFIALSIIIDRMKLEHVVDVFTTVKLLRTERQNMVQDKEQYHFCYQAALEFLATYDNPYQLR</sequence>
<feature type="domain" description="Fibronectin type-III" evidence="21">
    <location>
        <begin position="637"/>
        <end position="756"/>
    </location>
</feature>
<dbReference type="SUPFAM" id="SSF49265">
    <property type="entry name" value="Fibronectin type III"/>
    <property type="match status" value="5"/>
</dbReference>
<dbReference type="SMART" id="SM00194">
    <property type="entry name" value="PTPc"/>
    <property type="match status" value="2"/>
</dbReference>
<evidence type="ECO:0000256" key="11">
    <source>
        <dbReference type="ARBA" id="ARBA00023157"/>
    </source>
</evidence>
<evidence type="ECO:0000256" key="8">
    <source>
        <dbReference type="ARBA" id="ARBA00022912"/>
    </source>
</evidence>
<proteinExistence type="inferred from homology"/>
<comment type="catalytic activity">
    <reaction evidence="15">
        <text>O-phospho-L-tyrosyl-[protein] + H2O = L-tyrosyl-[protein] + phosphate</text>
        <dbReference type="Rhea" id="RHEA:10684"/>
        <dbReference type="Rhea" id="RHEA-COMP:10136"/>
        <dbReference type="Rhea" id="RHEA-COMP:20101"/>
        <dbReference type="ChEBI" id="CHEBI:15377"/>
        <dbReference type="ChEBI" id="CHEBI:43474"/>
        <dbReference type="ChEBI" id="CHEBI:46858"/>
        <dbReference type="ChEBI" id="CHEBI:61978"/>
        <dbReference type="EC" id="3.1.3.48"/>
    </reaction>
</comment>
<dbReference type="Proteomes" id="UP000887569">
    <property type="component" value="Unplaced"/>
</dbReference>
<dbReference type="FunFam" id="2.60.40.10:FF:000028">
    <property type="entry name" value="Neuronal cell adhesion molecule"/>
    <property type="match status" value="2"/>
</dbReference>
<evidence type="ECO:0000256" key="7">
    <source>
        <dbReference type="ARBA" id="ARBA00022801"/>
    </source>
</evidence>
<dbReference type="Gene3D" id="3.90.190.10">
    <property type="entry name" value="Protein tyrosine phosphatase superfamily"/>
    <property type="match status" value="2"/>
</dbReference>
<keyword evidence="11" id="KW-1015">Disulfide bond</keyword>
<dbReference type="Gene3D" id="2.60.40.10">
    <property type="entry name" value="Immunoglobulins"/>
    <property type="match status" value="11"/>
</dbReference>
<dbReference type="SUPFAM" id="SSF48726">
    <property type="entry name" value="Immunoglobulin"/>
    <property type="match status" value="3"/>
</dbReference>
<feature type="domain" description="Fibronectin type-III" evidence="21">
    <location>
        <begin position="442"/>
        <end position="538"/>
    </location>
</feature>
<dbReference type="PROSITE" id="PS00383">
    <property type="entry name" value="TYR_PHOSPHATASE_1"/>
    <property type="match status" value="1"/>
</dbReference>
<dbReference type="CDD" id="cd00063">
    <property type="entry name" value="FN3"/>
    <property type="match status" value="8"/>
</dbReference>
<keyword evidence="5" id="KW-0732">Signal</keyword>